<dbReference type="EMBL" id="CP019628">
    <property type="protein sequence ID" value="AQP99468.1"/>
    <property type="molecule type" value="Genomic_DNA"/>
</dbReference>
<name>A0A1Q2GWF6_9GAMM</name>
<sequence length="61" mass="6878">MLHFFSAIQSVLAAFFGVQSENKRQTDFKQHSLFSIAIIAIVFFILFVIAIYAVVVLVLNT</sequence>
<dbReference type="Pfam" id="PF11174">
    <property type="entry name" value="DUF2970"/>
    <property type="match status" value="1"/>
</dbReference>
<keyword evidence="1" id="KW-0472">Membrane</keyword>
<dbReference type="STRING" id="247523.B0W48_06415"/>
<gene>
    <name evidence="2" type="ORF">B0W48_06415</name>
</gene>
<dbReference type="KEGG" id="paln:B0W48_06415"/>
<evidence type="ECO:0000313" key="3">
    <source>
        <dbReference type="Proteomes" id="UP000188243"/>
    </source>
</evidence>
<proteinExistence type="predicted"/>
<dbReference type="RefSeq" id="WP_077536188.1">
    <property type="nucleotide sequence ID" value="NZ_CANLYY010000015.1"/>
</dbReference>
<keyword evidence="1" id="KW-1133">Transmembrane helix</keyword>
<dbReference type="InterPro" id="IPR021344">
    <property type="entry name" value="DUF2970"/>
</dbReference>
<dbReference type="AlphaFoldDB" id="A0A1Q2GWF6"/>
<feature type="transmembrane region" description="Helical" evidence="1">
    <location>
        <begin position="36"/>
        <end position="59"/>
    </location>
</feature>
<accession>A0A1Q2GWF6</accession>
<reference evidence="2 3" key="1">
    <citation type="submission" date="2017-02" db="EMBL/GenBank/DDBJ databases">
        <title>Complete genome sequence of the cold-active Pseudoalteromonas aliena strain EH1 isolated from Arctic seawater.</title>
        <authorList>
            <person name="Kim E."/>
            <person name="Heo E."/>
            <person name="Kim H."/>
            <person name="Kim D."/>
        </authorList>
    </citation>
    <scope>NUCLEOTIDE SEQUENCE [LARGE SCALE GENOMIC DNA]</scope>
    <source>
        <strain evidence="2 3">EH1</strain>
    </source>
</reference>
<organism evidence="2 3">
    <name type="scientific">Pseudoalteromonas aliena</name>
    <dbReference type="NCBI Taxonomy" id="247523"/>
    <lineage>
        <taxon>Bacteria</taxon>
        <taxon>Pseudomonadati</taxon>
        <taxon>Pseudomonadota</taxon>
        <taxon>Gammaproteobacteria</taxon>
        <taxon>Alteromonadales</taxon>
        <taxon>Pseudoalteromonadaceae</taxon>
        <taxon>Pseudoalteromonas</taxon>
    </lineage>
</organism>
<evidence type="ECO:0000313" key="2">
    <source>
        <dbReference type="EMBL" id="AQP99468.1"/>
    </source>
</evidence>
<dbReference type="Proteomes" id="UP000188243">
    <property type="component" value="Chromosome"/>
</dbReference>
<evidence type="ECO:0000256" key="1">
    <source>
        <dbReference type="SAM" id="Phobius"/>
    </source>
</evidence>
<keyword evidence="1" id="KW-0812">Transmembrane</keyword>
<evidence type="ECO:0008006" key="4">
    <source>
        <dbReference type="Google" id="ProtNLM"/>
    </source>
</evidence>
<protein>
    <recommendedName>
        <fullName evidence="4">DUF2970 domain-containing protein</fullName>
    </recommendedName>
</protein>